<evidence type="ECO:0000313" key="2">
    <source>
        <dbReference type="Proteomes" id="UP000001019"/>
    </source>
</evidence>
<proteinExistence type="predicted"/>
<reference evidence="1 2" key="1">
    <citation type="journal article" date="2004" name="DNA Res.">
        <title>Complete genome sequence of Yersinia pestis strain 91001, an isolate avirulent to humans.</title>
        <authorList>
            <person name="Song Y."/>
            <person name="Tong Z."/>
            <person name="Wang J."/>
            <person name="Wang L."/>
            <person name="Guo Z."/>
            <person name="Han Y."/>
            <person name="Zhang J."/>
            <person name="Pei D."/>
            <person name="Zhou D."/>
            <person name="Qin H."/>
            <person name="Pang X."/>
            <person name="Han Y."/>
            <person name="Zhai J."/>
            <person name="Li M."/>
            <person name="Cui B."/>
            <person name="Qi Z."/>
            <person name="Jin L."/>
            <person name="Dai R."/>
            <person name="Chen F."/>
            <person name="Li S."/>
            <person name="Ye C."/>
            <person name="Du Z."/>
            <person name="Lin W."/>
            <person name="Wang J."/>
            <person name="Yu J."/>
            <person name="Yang H."/>
            <person name="Wang J."/>
            <person name="Huang P."/>
            <person name="Yang R."/>
        </authorList>
    </citation>
    <scope>NUCLEOTIDE SEQUENCE [LARGE SCALE GENOMIC DNA]</scope>
    <source>
        <strain evidence="2">91001 / Biovar Mediaevalis</strain>
        <plasmid evidence="2">Plasmid pCRY</plasmid>
    </source>
</reference>
<accession>A0A0H2W1L9</accession>
<gene>
    <name evidence="1" type="ordered locus">YP_pCRY02</name>
</gene>
<sequence>MDPLISVSPAKLKQISGGFCIQGLSFRFTPIPGRYYRERPTRMNTVNVGKLPRRYIRINYLAKDPAKNHSILLPKIIKLYESQ</sequence>
<evidence type="ECO:0000313" key="1">
    <source>
        <dbReference type="EMBL" id="AAS58607.1"/>
    </source>
</evidence>
<dbReference type="KEGG" id="ypm:YP_pCRY02"/>
<keyword evidence="1" id="KW-0614">Plasmid</keyword>
<dbReference type="HOGENOM" id="CLU_2541839_0_0_6"/>
<organism evidence="1 2">
    <name type="scientific">Yersinia pestis</name>
    <dbReference type="NCBI Taxonomy" id="632"/>
    <lineage>
        <taxon>Bacteria</taxon>
        <taxon>Pseudomonadati</taxon>
        <taxon>Pseudomonadota</taxon>
        <taxon>Gammaproteobacteria</taxon>
        <taxon>Enterobacterales</taxon>
        <taxon>Yersiniaceae</taxon>
        <taxon>Yersinia</taxon>
    </lineage>
</organism>
<dbReference type="EMBL" id="AE017044">
    <property type="protein sequence ID" value="AAS58607.1"/>
    <property type="molecule type" value="Genomic_DNA"/>
</dbReference>
<dbReference type="Proteomes" id="UP000001019">
    <property type="component" value="Plasmid pCRY"/>
</dbReference>
<geneLocation type="plasmid" evidence="1 2">
    <name>pCRY</name>
</geneLocation>
<protein>
    <submittedName>
        <fullName evidence="1">Uncharacterized protein</fullName>
    </submittedName>
</protein>
<dbReference type="AlphaFoldDB" id="A0A0H2W1L9"/>
<name>A0A0H2W1L9_YERPE</name>
<dbReference type="EnsemblBacteria" id="AAS58607">
    <property type="protein sequence ID" value="AAS58607"/>
    <property type="gene ID" value="YP_pCRY02"/>
</dbReference>